<comment type="caution">
    <text evidence="1">The sequence shown here is derived from an EMBL/GenBank/DDBJ whole genome shotgun (WGS) entry which is preliminary data.</text>
</comment>
<dbReference type="Proteomes" id="UP000613011">
    <property type="component" value="Unassembled WGS sequence"/>
</dbReference>
<sequence length="557" mass="57954">MRSLADSRSPAPRLRSWSAALVLVLVACTGGSGPDDDRLAIGDQNARAAAAEGLLAQKHIATLVGLADQLHAGIVAKQLAAGVPTPSWHVGRKATPLARSPWDFDGLEIPACATESHTHSTMGESRTVVFQSCALAPGAPRFEGTLQWERTGGPAGADVLLTLRAFSISDDNEAVHFDGALRFRLENSHVRASGHDIRVRRVHLRPGGPDQVTSFQALHLLFEAGQYQLEATVSREDPALPRAYTYGLSARVTLDGNRSSLRMTGSSAELVIVPEEHFVRLSLAAPGSDQLASLAPITPAQVHGLWEPRATALVITPANAQAAARSAADAIGLLPGQAVARFMDVALGTPLAGTEADGWRIGSCAGGGSLRIRGSTSGNRLQALRPGDQLTVEAIDCRGRVDGAAYAGVVEMTGRPGAGGRVELQFNLARFSEAGSESNGDVTLTTSALDQAETGMSTKTIFQSTGSSMTLTDYSAQAPADAAEGSIEVQATVETYDPALAAAPVRYEVRASIRGSLSAPAAGEISMRGDGMSLVQAINGSQRTLELKPGTGPGVAL</sequence>
<proteinExistence type="predicted"/>
<name>A0A937D030_9BURK</name>
<evidence type="ECO:0000313" key="2">
    <source>
        <dbReference type="Proteomes" id="UP000613011"/>
    </source>
</evidence>
<gene>
    <name evidence="1" type="ORF">JI739_01370</name>
</gene>
<dbReference type="EMBL" id="JAEQNA010000001">
    <property type="protein sequence ID" value="MBL0418984.1"/>
    <property type="molecule type" value="Genomic_DNA"/>
</dbReference>
<dbReference type="AlphaFoldDB" id="A0A937D030"/>
<reference evidence="1" key="1">
    <citation type="submission" date="2021-01" db="EMBL/GenBank/DDBJ databases">
        <title>Ramlibacter sp. strain AW1 16S ribosomal RNA gene Genome sequencing and assembly.</title>
        <authorList>
            <person name="Kang M."/>
        </authorList>
    </citation>
    <scope>NUCLEOTIDE SEQUENCE</scope>
    <source>
        <strain evidence="1">AW1</strain>
    </source>
</reference>
<keyword evidence="2" id="KW-1185">Reference proteome</keyword>
<organism evidence="1 2">
    <name type="scientific">Ramlibacter aurantiacus</name>
    <dbReference type="NCBI Taxonomy" id="2801330"/>
    <lineage>
        <taxon>Bacteria</taxon>
        <taxon>Pseudomonadati</taxon>
        <taxon>Pseudomonadota</taxon>
        <taxon>Betaproteobacteria</taxon>
        <taxon>Burkholderiales</taxon>
        <taxon>Comamonadaceae</taxon>
        <taxon>Ramlibacter</taxon>
    </lineage>
</organism>
<accession>A0A937D030</accession>
<dbReference type="RefSeq" id="WP_201682047.1">
    <property type="nucleotide sequence ID" value="NZ_JAEQNA010000001.1"/>
</dbReference>
<protein>
    <submittedName>
        <fullName evidence="1">Uncharacterized protein</fullName>
    </submittedName>
</protein>
<evidence type="ECO:0000313" key="1">
    <source>
        <dbReference type="EMBL" id="MBL0418984.1"/>
    </source>
</evidence>
<dbReference type="PROSITE" id="PS51257">
    <property type="entry name" value="PROKAR_LIPOPROTEIN"/>
    <property type="match status" value="1"/>
</dbReference>